<evidence type="ECO:0000256" key="1">
    <source>
        <dbReference type="SAM" id="SignalP"/>
    </source>
</evidence>
<dbReference type="HOGENOM" id="CLU_776693_0_0_1"/>
<dbReference type="EMBL" id="GL380131">
    <property type="protein sequence ID" value="EGT47698.1"/>
    <property type="molecule type" value="Genomic_DNA"/>
</dbReference>
<feature type="chain" id="PRO_5003406576" description="CUB-like domain-containing protein" evidence="1">
    <location>
        <begin position="17"/>
        <end position="358"/>
    </location>
</feature>
<dbReference type="AlphaFoldDB" id="G0P8D1"/>
<proteinExistence type="predicted"/>
<evidence type="ECO:0000313" key="3">
    <source>
        <dbReference type="Proteomes" id="UP000008068"/>
    </source>
</evidence>
<dbReference type="eggNOG" id="ENOG502TH8F">
    <property type="taxonomic scope" value="Eukaryota"/>
</dbReference>
<dbReference type="OMA" id="EIHIFES"/>
<keyword evidence="1" id="KW-0732">Signal</keyword>
<accession>G0P8D1</accession>
<name>G0P8D1_CAEBE</name>
<evidence type="ECO:0000313" key="2">
    <source>
        <dbReference type="EMBL" id="EGT47698.1"/>
    </source>
</evidence>
<feature type="signal peptide" evidence="1">
    <location>
        <begin position="1"/>
        <end position="16"/>
    </location>
</feature>
<dbReference type="InParanoid" id="G0P8D1"/>
<keyword evidence="3" id="KW-1185">Reference proteome</keyword>
<sequence>MKLAFLFFCLAVSTNSKPLSLASVPQEIPVQESTRLYFLTSGPEAELKGFTVKSEKNNIDSNVFAYSVPETDGSLSPLTINVNDTLIVTRPEGSTSAVKLYQDRITRSLNVFPVFEKSSIGFKSGKNVFFAVEKPNGKILTIQNLKVDPQNNGYVRAYSGVPGDLIPQPYMFFNSDVYQNVSFYQQLDIRIDEFSMDPVFTGVSYTVSFGQVTTTLQSSGLIMTPNYPLTLDLSDITFNINRVGDESVSLHMNPFFYRDHVYTTFITVNFGFGIQQENSFPSQLDGRMNAAGTMNSVEVRSSGAYAIQYYTNSTSTNAVGTTLAGQGTTPSIITTTGSSSFIHTCLSFAVVFVSLLIG</sequence>
<dbReference type="FunCoup" id="G0P8D1">
    <property type="interactions" value="2"/>
</dbReference>
<evidence type="ECO:0008006" key="4">
    <source>
        <dbReference type="Google" id="ProtNLM"/>
    </source>
</evidence>
<gene>
    <name evidence="2" type="ORF">CAEBREN_18928</name>
</gene>
<dbReference type="OrthoDB" id="5823274at2759"/>
<dbReference type="Proteomes" id="UP000008068">
    <property type="component" value="Unassembled WGS sequence"/>
</dbReference>
<protein>
    <recommendedName>
        <fullName evidence="4">CUB-like domain-containing protein</fullName>
    </recommendedName>
</protein>
<organism evidence="3">
    <name type="scientific">Caenorhabditis brenneri</name>
    <name type="common">Nematode worm</name>
    <dbReference type="NCBI Taxonomy" id="135651"/>
    <lineage>
        <taxon>Eukaryota</taxon>
        <taxon>Metazoa</taxon>
        <taxon>Ecdysozoa</taxon>
        <taxon>Nematoda</taxon>
        <taxon>Chromadorea</taxon>
        <taxon>Rhabditida</taxon>
        <taxon>Rhabditina</taxon>
        <taxon>Rhabditomorpha</taxon>
        <taxon>Rhabditoidea</taxon>
        <taxon>Rhabditidae</taxon>
        <taxon>Peloderinae</taxon>
        <taxon>Caenorhabditis</taxon>
    </lineage>
</organism>
<reference evidence="3" key="1">
    <citation type="submission" date="2011-07" db="EMBL/GenBank/DDBJ databases">
        <authorList>
            <consortium name="Caenorhabditis brenneri Sequencing and Analysis Consortium"/>
            <person name="Wilson R.K."/>
        </authorList>
    </citation>
    <scope>NUCLEOTIDE SEQUENCE [LARGE SCALE GENOMIC DNA]</scope>
    <source>
        <strain evidence="3">PB2801</strain>
    </source>
</reference>